<keyword evidence="5 6" id="KW-0472">Membrane</keyword>
<keyword evidence="10" id="KW-1185">Reference proteome</keyword>
<keyword evidence="2 6" id="KW-0812">Transmembrane</keyword>
<evidence type="ECO:0000259" key="8">
    <source>
        <dbReference type="PROSITE" id="PS50845"/>
    </source>
</evidence>
<dbReference type="PANTHER" id="PTHR10994">
    <property type="entry name" value="RETICULON"/>
    <property type="match status" value="1"/>
</dbReference>
<evidence type="ECO:0000313" key="10">
    <source>
        <dbReference type="Proteomes" id="UP001454036"/>
    </source>
</evidence>
<dbReference type="AlphaFoldDB" id="A0AAV3RZ94"/>
<dbReference type="InterPro" id="IPR003388">
    <property type="entry name" value="Reticulon"/>
</dbReference>
<name>A0AAV3RZ94_LITER</name>
<accession>A0AAV3RZ94</accession>
<comment type="caution">
    <text evidence="9">The sequence shown here is derived from an EMBL/GenBank/DDBJ whole genome shotgun (WGS) entry which is preliminary data.</text>
</comment>
<feature type="transmembrane region" description="Helical" evidence="6">
    <location>
        <begin position="82"/>
        <end position="101"/>
    </location>
</feature>
<reference evidence="9 10" key="1">
    <citation type="submission" date="2024-01" db="EMBL/GenBank/DDBJ databases">
        <title>The complete chloroplast genome sequence of Lithospermum erythrorhizon: insights into the phylogenetic relationship among Boraginaceae species and the maternal lineages of purple gromwells.</title>
        <authorList>
            <person name="Okada T."/>
            <person name="Watanabe K."/>
        </authorList>
    </citation>
    <scope>NUCLEOTIDE SEQUENCE [LARGE SCALE GENOMIC DNA]</scope>
</reference>
<feature type="transmembrane region" description="Helical" evidence="6">
    <location>
        <begin position="59"/>
        <end position="75"/>
    </location>
</feature>
<evidence type="ECO:0000256" key="3">
    <source>
        <dbReference type="ARBA" id="ARBA00022824"/>
    </source>
</evidence>
<dbReference type="PROSITE" id="PS50845">
    <property type="entry name" value="RETICULON"/>
    <property type="match status" value="1"/>
</dbReference>
<evidence type="ECO:0000256" key="1">
    <source>
        <dbReference type="ARBA" id="ARBA00004477"/>
    </source>
</evidence>
<evidence type="ECO:0000256" key="6">
    <source>
        <dbReference type="RuleBase" id="RU363132"/>
    </source>
</evidence>
<sequence>MSDSSGDEAHEEVKHGKGGDKAKSDAHSDKYHIFGRQKPVHSALGGGKPADLLLWRNKQGSACLLASGTVIWLLFEWIDYHLLTFICHSLILALATCFLWSNLSFFINKSPVEFPNVVLSEDLCNSIALLLRDRCNQAVCIFRDIATGKDLKKFLYAIGSLWIASVIGRWFDFLTLCYIAFVMMLTVPLLYEKNEDRVDAYAHDAKSKLQRHYSKLDETVLKKLPHIPFTRDTSKQH</sequence>
<dbReference type="GO" id="GO:0009617">
    <property type="term" value="P:response to bacterium"/>
    <property type="evidence" value="ECO:0007669"/>
    <property type="project" value="InterPro"/>
</dbReference>
<dbReference type="GO" id="GO:0005789">
    <property type="term" value="C:endoplasmic reticulum membrane"/>
    <property type="evidence" value="ECO:0007669"/>
    <property type="project" value="UniProtKB-SubCell"/>
</dbReference>
<dbReference type="Proteomes" id="UP001454036">
    <property type="component" value="Unassembled WGS sequence"/>
</dbReference>
<feature type="compositionally biased region" description="Basic and acidic residues" evidence="7">
    <location>
        <begin position="7"/>
        <end position="26"/>
    </location>
</feature>
<comment type="subcellular location">
    <subcellularLocation>
        <location evidence="1 6">Endoplasmic reticulum membrane</location>
        <topology evidence="1 6">Multi-pass membrane protein</topology>
    </subcellularLocation>
</comment>
<feature type="region of interest" description="Disordered" evidence="7">
    <location>
        <begin position="1"/>
        <end position="26"/>
    </location>
</feature>
<keyword evidence="3 6" id="KW-0256">Endoplasmic reticulum</keyword>
<keyword evidence="4 6" id="KW-1133">Transmembrane helix</keyword>
<evidence type="ECO:0000256" key="4">
    <source>
        <dbReference type="ARBA" id="ARBA00022989"/>
    </source>
</evidence>
<gene>
    <name evidence="9" type="ORF">LIER_33143</name>
</gene>
<dbReference type="EMBL" id="BAABME010013135">
    <property type="protein sequence ID" value="GAA0185855.1"/>
    <property type="molecule type" value="Genomic_DNA"/>
</dbReference>
<evidence type="ECO:0000256" key="7">
    <source>
        <dbReference type="SAM" id="MobiDB-lite"/>
    </source>
</evidence>
<proteinExistence type="predicted"/>
<evidence type="ECO:0000256" key="2">
    <source>
        <dbReference type="ARBA" id="ARBA00022692"/>
    </source>
</evidence>
<feature type="transmembrane region" description="Helical" evidence="6">
    <location>
        <begin position="170"/>
        <end position="191"/>
    </location>
</feature>
<dbReference type="InterPro" id="IPR045064">
    <property type="entry name" value="Reticulon-like"/>
</dbReference>
<evidence type="ECO:0000313" key="9">
    <source>
        <dbReference type="EMBL" id="GAA0185855.1"/>
    </source>
</evidence>
<feature type="domain" description="Reticulon" evidence="8">
    <location>
        <begin position="49"/>
        <end position="237"/>
    </location>
</feature>
<organism evidence="9 10">
    <name type="scientific">Lithospermum erythrorhizon</name>
    <name type="common">Purple gromwell</name>
    <name type="synonym">Lithospermum officinale var. erythrorhizon</name>
    <dbReference type="NCBI Taxonomy" id="34254"/>
    <lineage>
        <taxon>Eukaryota</taxon>
        <taxon>Viridiplantae</taxon>
        <taxon>Streptophyta</taxon>
        <taxon>Embryophyta</taxon>
        <taxon>Tracheophyta</taxon>
        <taxon>Spermatophyta</taxon>
        <taxon>Magnoliopsida</taxon>
        <taxon>eudicotyledons</taxon>
        <taxon>Gunneridae</taxon>
        <taxon>Pentapetalae</taxon>
        <taxon>asterids</taxon>
        <taxon>lamiids</taxon>
        <taxon>Boraginales</taxon>
        <taxon>Boraginaceae</taxon>
        <taxon>Boraginoideae</taxon>
        <taxon>Lithospermeae</taxon>
        <taxon>Lithospermum</taxon>
    </lineage>
</organism>
<dbReference type="Pfam" id="PF02453">
    <property type="entry name" value="Reticulon"/>
    <property type="match status" value="1"/>
</dbReference>
<dbReference type="PANTHER" id="PTHR10994:SF177">
    <property type="entry name" value="RETICULON-LIKE PROTEIN B15"/>
    <property type="match status" value="1"/>
</dbReference>
<protein>
    <recommendedName>
        <fullName evidence="6">Reticulon-like protein</fullName>
    </recommendedName>
</protein>
<evidence type="ECO:0000256" key="5">
    <source>
        <dbReference type="ARBA" id="ARBA00023136"/>
    </source>
</evidence>